<evidence type="ECO:0000256" key="1">
    <source>
        <dbReference type="SAM" id="Phobius"/>
    </source>
</evidence>
<dbReference type="InterPro" id="IPR009781">
    <property type="entry name" value="DUF1345"/>
</dbReference>
<feature type="transmembrane region" description="Helical" evidence="1">
    <location>
        <begin position="104"/>
        <end position="125"/>
    </location>
</feature>
<feature type="transmembrane region" description="Helical" evidence="1">
    <location>
        <begin position="12"/>
        <end position="27"/>
    </location>
</feature>
<dbReference type="AlphaFoldDB" id="A0A1H9SV09"/>
<organism evidence="2 3">
    <name type="scientific">Lentzea xinjiangensis</name>
    <dbReference type="NCBI Taxonomy" id="402600"/>
    <lineage>
        <taxon>Bacteria</taxon>
        <taxon>Bacillati</taxon>
        <taxon>Actinomycetota</taxon>
        <taxon>Actinomycetes</taxon>
        <taxon>Pseudonocardiales</taxon>
        <taxon>Pseudonocardiaceae</taxon>
        <taxon>Lentzea</taxon>
    </lineage>
</organism>
<dbReference type="RefSeq" id="WP_089957147.1">
    <property type="nucleotide sequence ID" value="NZ_FOFR01000017.1"/>
</dbReference>
<accession>A0A1H9SV09</accession>
<keyword evidence="1" id="KW-1133">Transmembrane helix</keyword>
<keyword evidence="3" id="KW-1185">Reference proteome</keyword>
<dbReference type="OrthoDB" id="64737at2"/>
<dbReference type="Pfam" id="PF07077">
    <property type="entry name" value="DUF1345"/>
    <property type="match status" value="1"/>
</dbReference>
<evidence type="ECO:0000313" key="3">
    <source>
        <dbReference type="Proteomes" id="UP000199352"/>
    </source>
</evidence>
<dbReference type="Proteomes" id="UP000199352">
    <property type="component" value="Unassembled WGS sequence"/>
</dbReference>
<evidence type="ECO:0000313" key="2">
    <source>
        <dbReference type="EMBL" id="SER88842.1"/>
    </source>
</evidence>
<name>A0A1H9SV09_9PSEU</name>
<dbReference type="STRING" id="402600.SAMN05216188_1176"/>
<protein>
    <submittedName>
        <fullName evidence="2">Uncharacterized membrane protein</fullName>
    </submittedName>
</protein>
<reference evidence="3" key="1">
    <citation type="submission" date="2016-10" db="EMBL/GenBank/DDBJ databases">
        <authorList>
            <person name="Varghese N."/>
            <person name="Submissions S."/>
        </authorList>
    </citation>
    <scope>NUCLEOTIDE SEQUENCE [LARGE SCALE GENOMIC DNA]</scope>
    <source>
        <strain evidence="3">CGMCC 4.3525</strain>
    </source>
</reference>
<keyword evidence="1" id="KW-0472">Membrane</keyword>
<feature type="transmembrane region" description="Helical" evidence="1">
    <location>
        <begin position="33"/>
        <end position="51"/>
    </location>
</feature>
<feature type="transmembrane region" description="Helical" evidence="1">
    <location>
        <begin position="72"/>
        <end position="92"/>
    </location>
</feature>
<gene>
    <name evidence="2" type="ORF">SAMN05216188_1176</name>
</gene>
<proteinExistence type="predicted"/>
<sequence>MIKTVQRALSRAIEAVLILLGVMIFFSDNRGWITLWDVFALIYLGIRVARVRASRRGKLGENWLSLALGPRAGLLFTIFTSIAGITAGLSIVMGVDGGDETADLVNKVIAVPAVLLAWAILHFGYAERYAQAYYRALPEQILVFPGSPEPTYADFAYFAFTVGTTFAVSDVDTNGSIVRVRVLAHSVLAFVYNTATLGIAIGVVTGD</sequence>
<feature type="transmembrane region" description="Helical" evidence="1">
    <location>
        <begin position="182"/>
        <end position="204"/>
    </location>
</feature>
<keyword evidence="1" id="KW-0812">Transmembrane</keyword>
<dbReference type="EMBL" id="FOFR01000017">
    <property type="protein sequence ID" value="SER88842.1"/>
    <property type="molecule type" value="Genomic_DNA"/>
</dbReference>